<dbReference type="InterPro" id="IPR002654">
    <property type="entry name" value="Glyco_trans_25"/>
</dbReference>
<dbReference type="InterPro" id="IPR029044">
    <property type="entry name" value="Nucleotide-diphossugar_trans"/>
</dbReference>
<dbReference type="Gene3D" id="3.90.550.10">
    <property type="entry name" value="Spore Coat Polysaccharide Biosynthesis Protein SpsA, Chain A"/>
    <property type="match status" value="1"/>
</dbReference>
<reference evidence="3" key="1">
    <citation type="journal article" date="2020" name="Nature">
        <title>Giant virus diversity and host interactions through global metagenomics.</title>
        <authorList>
            <person name="Schulz F."/>
            <person name="Roux S."/>
            <person name="Paez-Espino D."/>
            <person name="Jungbluth S."/>
            <person name="Walsh D.A."/>
            <person name="Denef V.J."/>
            <person name="McMahon K.D."/>
            <person name="Konstantinidis K.T."/>
            <person name="Eloe-Fadrosh E.A."/>
            <person name="Kyrpides N.C."/>
            <person name="Woyke T."/>
        </authorList>
    </citation>
    <scope>NUCLEOTIDE SEQUENCE</scope>
    <source>
        <strain evidence="3">GVMAG-S-1101164-72</strain>
    </source>
</reference>
<dbReference type="Pfam" id="PF01755">
    <property type="entry name" value="Glyco_transf_25"/>
    <property type="match status" value="1"/>
</dbReference>
<dbReference type="InterPro" id="IPR011990">
    <property type="entry name" value="TPR-like_helical_dom_sf"/>
</dbReference>
<dbReference type="SUPFAM" id="SSF53335">
    <property type="entry name" value="S-adenosyl-L-methionine-dependent methyltransferases"/>
    <property type="match status" value="1"/>
</dbReference>
<evidence type="ECO:0000259" key="2">
    <source>
        <dbReference type="Pfam" id="PF01755"/>
    </source>
</evidence>
<organism evidence="3">
    <name type="scientific">viral metagenome</name>
    <dbReference type="NCBI Taxonomy" id="1070528"/>
    <lineage>
        <taxon>unclassified sequences</taxon>
        <taxon>metagenomes</taxon>
        <taxon>organismal metagenomes</taxon>
    </lineage>
</organism>
<dbReference type="Gene3D" id="1.25.40.10">
    <property type="entry name" value="Tetratricopeptide repeat domain"/>
    <property type="match status" value="1"/>
</dbReference>
<dbReference type="InterPro" id="IPR038577">
    <property type="entry name" value="GT10-like_C_sf"/>
</dbReference>
<evidence type="ECO:0000313" key="3">
    <source>
        <dbReference type="EMBL" id="QHS81457.1"/>
    </source>
</evidence>
<dbReference type="Gene3D" id="3.40.50.150">
    <property type="entry name" value="Vaccinia Virus protein VP39"/>
    <property type="match status" value="1"/>
</dbReference>
<feature type="domain" description="Glycosyl transferase family 25" evidence="2">
    <location>
        <begin position="673"/>
        <end position="850"/>
    </location>
</feature>
<dbReference type="InterPro" id="IPR029063">
    <property type="entry name" value="SAM-dependent_MTases_sf"/>
</dbReference>
<accession>A0A6C0ANQ8</accession>
<protein>
    <submittedName>
        <fullName evidence="3">Uncharacterized protein</fullName>
    </submittedName>
</protein>
<dbReference type="EMBL" id="MN740758">
    <property type="protein sequence ID" value="QHS81457.1"/>
    <property type="molecule type" value="Genomic_DNA"/>
</dbReference>
<sequence>MIVKNESHLIENTLKNIYSYIPFDTYAISDTGSTDSTKDIIKAFFDEKGVSGEIYDDEWVDFGHNRTLAFRHAYQKADYAFVWDADDRIHGDFKLPTTLDADHYLFTFQNITITWIRSQLFNNHKRWKYVGVLHEYPECEEPVSKKVVVAGNYHFKGNREGARSQDPQKYVKDATILEKAFYKAIETNDHLKNRYAFYCAQSYRDANMPEKAIEFYKKVIELKDSWVQEKYNACIELFVLLENDKKTDEGIPYLIESYRYDKTRVEGIYRLIKHYVIKGLPEVALAFYGLIQDWYENKYDPVTLSSRLFAKVPEYDFYLPYYMIIVADRLKQRSLGIRMYQKIFDRGHIPGQWWIQNLIHNLQFFIADLPTDNTEFCYKMMNYVDNLSLNQEHRVIIERAIHHFRPSLGAPSTIVLNKVVRNPIRIMLTMTTCKRLDLFKQTVNSILRTWTDLDQVDLFFCVDDNSSESDRDIMRSRFPFFEYYMKGPTEKGHRESMNIIWKKLKDVNPEYWIHLEDDWLFFKREAYVVRSMKALTTYEHQNVHQILFNRNYAELYATHGWDIGGGQILDRDTLLHVKDMKIEGRNCSYWPHYSFRPSIIRASKILELGNYNSPNTFFEQEYANRWNSKGFKSAFFNTICSLHIGKLTSDKSGRNAYTLNDISQFGGVKPSTNTFVVNLKRRPDRKLAVQTLFKQHELNNYEFFEAVDGKELVPNLELAKMFQGNDFGSRRGFIGCALSHVNLWKQLATSDQNYYTIFEDDITFTANFKEHYSKVQEFLKEGVANVVFLGYTSHSNSARNEIIENNPFPSLNISKYIGGTFGYYITKDAAKKLLAYIETNGIKHGIDYLMVRVPDIKFFSVQPHIVLSDWVRNDIIVDSDIQKDTSTIALSTVTHPEDWIFYPNVDSGDKDIKSIGRKGVSDLMLAAELTEGCVAFNTLGFLKSDVQWPLKSTPWLKEKDGIYIHRSAKKKDKIRVKMLCNWCSSEQLCKDWNTMSQGNYTWNNIEITWSDIDIDYWVIINKPPPNAHFVPEKTIVFQMEPWCGDESQTWGVKTWGAWAKPDPTKFLQVRSHEHYYNNAFWQLNMTYYQLKDKTPQKTMNNRISSICSSKYFDPGHKFRIDFLKFLDAKNDPSVQVDVWNTDNKHGFRSYKGPVFPHKDKELGIVPYKYYFMCENNAERNFITEKIWEPIITETLVFYWGCPNVKDYIDEWAYVQLDMSDFEGSFQLIKKAIAENWWEARLPFIRAAKAKILDYYQFFPTIERTISEDRNRYKQLFANIQNPKTACFIHSCHTDAGTDRLDLLFDTLEKQHMFKKLDIVVIQNCGLPLKEQKYKDRCPNLKIIQYSNQTNLFELPTLKLISYFSKQFPNVKLLYLHTKGISYPKSDPKYIHSTDWINMMLYFLVNNSYNCLTLLDTNDTVGCNYNKNPSPHFSGNFWWAKTNYLAQLSTNTLINKMDAEWWVHTGNPTYKSLHNSNINHFNESYSIDKYGIYFLRPYYFDKKSGLCNQLFTFITGLILAIQQNKKIIVCDKFLREINSESFIPVSEIFDLDALNESLKIYGITIIEKTNETNNFDTPNGWINTYDDKLFNKLLKTLVFSKNIQKKANDFIDSLNSLDNINVIHLRNEDDMIIHFSTFFNKSHESVKCSINNMYINSIKETISKSDTTIILTYSLDNPVLDFLNDNNYKYYINKKDPAIGREINAAIDLCASKICNKLFIGLWNNNILCGSSFSYTIFQRLSESVSSNLLTFNPYENLYSEYDFYPCLDSPSYDVKQVTNLDISNIYNEAIKTPGCVAFNTRGFIKTYVSYPLVPSKYFKERDGIFIRKDAYKCSKIQSNIKLNGRWSYEYPEQCMSCKLLKGDEKVLELGSNIGRNSLVIAAILKDQSQFVTMECDPESVKKVSEHRDINSMSFHIEPSALSKKPLIQKEWMTKPSELVEPGWTRVNTITYEELVAKYKIQFDTLIADCEGALYYILQDMPEVLSGMNLIIMENDYHDISHKQTVDRILREAGFERIYKEAGGWGPCYNFFYEAWKRM</sequence>
<proteinExistence type="predicted"/>
<dbReference type="SUPFAM" id="SSF53448">
    <property type="entry name" value="Nucleotide-diphospho-sugar transferases"/>
    <property type="match status" value="2"/>
</dbReference>
<dbReference type="InterPro" id="IPR001173">
    <property type="entry name" value="Glyco_trans_2-like"/>
</dbReference>
<dbReference type="Gene3D" id="3.40.50.11660">
    <property type="entry name" value="Glycosyl transferase family 10, C-terminal domain"/>
    <property type="match status" value="1"/>
</dbReference>
<evidence type="ECO:0000259" key="1">
    <source>
        <dbReference type="Pfam" id="PF00535"/>
    </source>
</evidence>
<name>A0A6C0ANQ8_9ZZZZ</name>
<dbReference type="Pfam" id="PF00535">
    <property type="entry name" value="Glycos_transf_2"/>
    <property type="match status" value="1"/>
</dbReference>
<feature type="domain" description="Glycosyltransferase 2-like" evidence="1">
    <location>
        <begin position="1"/>
        <end position="96"/>
    </location>
</feature>
<dbReference type="CDD" id="cd06532">
    <property type="entry name" value="Glyco_transf_25"/>
    <property type="match status" value="1"/>
</dbReference>
<dbReference type="SUPFAM" id="SSF53756">
    <property type="entry name" value="UDP-Glycosyltransferase/glycogen phosphorylase"/>
    <property type="match status" value="1"/>
</dbReference>